<dbReference type="EMBL" id="JACHFV010000021">
    <property type="protein sequence ID" value="MBB5297275.1"/>
    <property type="molecule type" value="Genomic_DNA"/>
</dbReference>
<reference evidence="3 4" key="1">
    <citation type="submission" date="2019-04" db="EMBL/GenBank/DDBJ databases">
        <title>Deinococcus metalilatus MA1002 mutant No.5.</title>
        <authorList>
            <person name="Park W."/>
            <person name="Park C."/>
        </authorList>
    </citation>
    <scope>NUCLEOTIDE SEQUENCE [LARGE SCALE GENOMIC DNA]</scope>
    <source>
        <strain evidence="3 4">MA1002-m5</strain>
    </source>
</reference>
<keyword evidence="5" id="KW-1185">Reference proteome</keyword>
<dbReference type="RefSeq" id="WP_138223639.1">
    <property type="nucleotide sequence ID" value="NZ_BSUI01000034.1"/>
</dbReference>
<evidence type="ECO:0000313" key="5">
    <source>
        <dbReference type="Proteomes" id="UP000536909"/>
    </source>
</evidence>
<dbReference type="Proteomes" id="UP000536909">
    <property type="component" value="Unassembled WGS sequence"/>
</dbReference>
<evidence type="ECO:0000313" key="4">
    <source>
        <dbReference type="Proteomes" id="UP000308000"/>
    </source>
</evidence>
<feature type="region of interest" description="Disordered" evidence="1">
    <location>
        <begin position="1"/>
        <end position="69"/>
    </location>
</feature>
<protein>
    <submittedName>
        <fullName evidence="3">Uncharacterized protein</fullName>
    </submittedName>
</protein>
<dbReference type="EMBL" id="VBRC01000001">
    <property type="protein sequence ID" value="TLK31925.1"/>
    <property type="molecule type" value="Genomic_DNA"/>
</dbReference>
<evidence type="ECO:0000256" key="1">
    <source>
        <dbReference type="SAM" id="MobiDB-lite"/>
    </source>
</evidence>
<sequence>MSERKDQEQTPAEEPGTPTQHGQWTPEVSQAADREMRELAQEPPGTQPATEGVDKSHLSLPKEQRPIDH</sequence>
<feature type="compositionally biased region" description="Basic and acidic residues" evidence="1">
    <location>
        <begin position="52"/>
        <end position="69"/>
    </location>
</feature>
<name>A0AAJ5F6Z4_9DEIO</name>
<reference evidence="2 5" key="2">
    <citation type="submission" date="2020-08" db="EMBL/GenBank/DDBJ databases">
        <title>Genomic Encyclopedia of Type Strains, Phase IV (KMG-IV): sequencing the most valuable type-strain genomes for metagenomic binning, comparative biology and taxonomic classification.</title>
        <authorList>
            <person name="Goeker M."/>
        </authorList>
    </citation>
    <scope>NUCLEOTIDE SEQUENCE [LARGE SCALE GENOMIC DNA]</scope>
    <source>
        <strain evidence="2 5">DSM 105434</strain>
    </source>
</reference>
<dbReference type="Proteomes" id="UP000308000">
    <property type="component" value="Unassembled WGS sequence"/>
</dbReference>
<comment type="caution">
    <text evidence="3">The sequence shown here is derived from an EMBL/GenBank/DDBJ whole genome shotgun (WGS) entry which is preliminary data.</text>
</comment>
<evidence type="ECO:0000313" key="2">
    <source>
        <dbReference type="EMBL" id="MBB5297275.1"/>
    </source>
</evidence>
<feature type="compositionally biased region" description="Polar residues" evidence="1">
    <location>
        <begin position="17"/>
        <end position="28"/>
    </location>
</feature>
<proteinExistence type="predicted"/>
<dbReference type="AlphaFoldDB" id="A0AAJ5F6Z4"/>
<accession>A0AAJ5F6Z4</accession>
<organism evidence="3 4">
    <name type="scientific">Deinococcus metallilatus</name>
    <dbReference type="NCBI Taxonomy" id="1211322"/>
    <lineage>
        <taxon>Bacteria</taxon>
        <taxon>Thermotogati</taxon>
        <taxon>Deinococcota</taxon>
        <taxon>Deinococci</taxon>
        <taxon>Deinococcales</taxon>
        <taxon>Deinococcaceae</taxon>
        <taxon>Deinococcus</taxon>
    </lineage>
</organism>
<evidence type="ECO:0000313" key="3">
    <source>
        <dbReference type="EMBL" id="TLK31925.1"/>
    </source>
</evidence>
<gene>
    <name evidence="3" type="ORF">FCS05_00175</name>
    <name evidence="2" type="ORF">HNQ10_004147</name>
</gene>